<protein>
    <recommendedName>
        <fullName evidence="9">Cytochrome p450</fullName>
    </recommendedName>
</protein>
<evidence type="ECO:0000256" key="2">
    <source>
        <dbReference type="ARBA" id="ARBA00010617"/>
    </source>
</evidence>
<dbReference type="InterPro" id="IPR050529">
    <property type="entry name" value="CYP450_sterol_14alpha_dmase"/>
</dbReference>
<evidence type="ECO:0000256" key="4">
    <source>
        <dbReference type="ARBA" id="ARBA00022723"/>
    </source>
</evidence>
<dbReference type="GO" id="GO:0008395">
    <property type="term" value="F:steroid hydroxylase activity"/>
    <property type="evidence" value="ECO:0007669"/>
    <property type="project" value="TreeGrafter"/>
</dbReference>
<evidence type="ECO:0000256" key="6">
    <source>
        <dbReference type="PIRSR" id="PIRSR602403-1"/>
    </source>
</evidence>
<comment type="cofactor">
    <cofactor evidence="1 6">
        <name>heme</name>
        <dbReference type="ChEBI" id="CHEBI:30413"/>
    </cofactor>
</comment>
<dbReference type="PANTHER" id="PTHR24304:SF2">
    <property type="entry name" value="24-HYDROXYCHOLESTEROL 7-ALPHA-HYDROXYLASE"/>
    <property type="match status" value="1"/>
</dbReference>
<dbReference type="GO" id="GO:0005506">
    <property type="term" value="F:iron ion binding"/>
    <property type="evidence" value="ECO:0007669"/>
    <property type="project" value="InterPro"/>
</dbReference>
<dbReference type="PRINTS" id="PR00465">
    <property type="entry name" value="EP450IV"/>
</dbReference>
<dbReference type="GO" id="GO:0016705">
    <property type="term" value="F:oxidoreductase activity, acting on paired donors, with incorporation or reduction of molecular oxygen"/>
    <property type="evidence" value="ECO:0007669"/>
    <property type="project" value="InterPro"/>
</dbReference>
<organism evidence="7 8">
    <name type="scientific">Moniliophthora roreri</name>
    <name type="common">Frosty pod rot fungus</name>
    <name type="synonym">Monilia roreri</name>
    <dbReference type="NCBI Taxonomy" id="221103"/>
    <lineage>
        <taxon>Eukaryota</taxon>
        <taxon>Fungi</taxon>
        <taxon>Dikarya</taxon>
        <taxon>Basidiomycota</taxon>
        <taxon>Agaricomycotina</taxon>
        <taxon>Agaricomycetes</taxon>
        <taxon>Agaricomycetidae</taxon>
        <taxon>Agaricales</taxon>
        <taxon>Marasmiineae</taxon>
        <taxon>Marasmiaceae</taxon>
        <taxon>Moniliophthora</taxon>
    </lineage>
</organism>
<keyword evidence="4 6" id="KW-0479">Metal-binding</keyword>
<dbReference type="InterPro" id="IPR001128">
    <property type="entry name" value="Cyt_P450"/>
</dbReference>
<dbReference type="GO" id="GO:0020037">
    <property type="term" value="F:heme binding"/>
    <property type="evidence" value="ECO:0007669"/>
    <property type="project" value="InterPro"/>
</dbReference>
<evidence type="ECO:0000256" key="5">
    <source>
        <dbReference type="ARBA" id="ARBA00023004"/>
    </source>
</evidence>
<evidence type="ECO:0000256" key="3">
    <source>
        <dbReference type="ARBA" id="ARBA00022617"/>
    </source>
</evidence>
<dbReference type="SUPFAM" id="SSF48264">
    <property type="entry name" value="Cytochrome P450"/>
    <property type="match status" value="1"/>
</dbReference>
<name>A0A0W0GAG3_MONRR</name>
<dbReference type="Proteomes" id="UP000054988">
    <property type="component" value="Unassembled WGS sequence"/>
</dbReference>
<comment type="similarity">
    <text evidence="2">Belongs to the cytochrome P450 family.</text>
</comment>
<keyword evidence="5 6" id="KW-0408">Iron</keyword>
<feature type="binding site" description="axial binding residue" evidence="6">
    <location>
        <position position="436"/>
    </location>
    <ligand>
        <name>heme</name>
        <dbReference type="ChEBI" id="CHEBI:30413"/>
    </ligand>
    <ligandPart>
        <name>Fe</name>
        <dbReference type="ChEBI" id="CHEBI:18248"/>
    </ligandPart>
</feature>
<evidence type="ECO:0000313" key="8">
    <source>
        <dbReference type="Proteomes" id="UP000054988"/>
    </source>
</evidence>
<dbReference type="Pfam" id="PF00067">
    <property type="entry name" value="p450"/>
    <property type="match status" value="1"/>
</dbReference>
<reference evidence="7 8" key="1">
    <citation type="submission" date="2015-12" db="EMBL/GenBank/DDBJ databases">
        <title>Draft genome sequence of Moniliophthora roreri, the causal agent of frosty pod rot of cacao.</title>
        <authorList>
            <person name="Aime M.C."/>
            <person name="Diaz-Valderrama J.R."/>
            <person name="Kijpornyongpan T."/>
            <person name="Phillips-Mora W."/>
        </authorList>
    </citation>
    <scope>NUCLEOTIDE SEQUENCE [LARGE SCALE GENOMIC DNA]</scope>
    <source>
        <strain evidence="7 8">MCA 2952</strain>
    </source>
</reference>
<dbReference type="Gene3D" id="1.10.630.10">
    <property type="entry name" value="Cytochrome P450"/>
    <property type="match status" value="1"/>
</dbReference>
<gene>
    <name evidence="7" type="ORF">WG66_1908</name>
</gene>
<proteinExistence type="inferred from homology"/>
<dbReference type="EMBL" id="LATX01000668">
    <property type="protein sequence ID" value="KTB45561.1"/>
    <property type="molecule type" value="Genomic_DNA"/>
</dbReference>
<sequence length="494" mass="55421">MASLVTILDLLALLLFLYIVSLLIRRQTTSTVHDRLPPPPTVPSPIPWLGHAFMFMFYRKDLFSKCRARYGPTYRILLGGQHMVVVSSPKAVFDVLSKSPKVLGPPAAQQLSTMTDIAPERFPYVSQMSHQYFYTIATSGLAKANMGTMALPMSRILFDQLHKAMPAGADAVTTSLEELVVRNFYVASAASLFGTDEFHDTFEDFSILEHGSFYVLNGIPIVSRSATQARKRLKERVMRYVRNAWDAEAIDKPDPESTIITRLLAVLKTTQLSLDETTDLINFCLWGFHSNFIRAAVCCVAFVVQDTAACHDITQHIRKVIDNRWPDFQSLLEAEPNVVLDDPDFAILDSVILETLRLVSLPSSFRQVLSDTTLADDEGNEYLLQKGELVAVDVYGMHYDAALFPEPQSFKADRFVGAKTGLVKSLVPFGGGFLICRGRVYATYAIKMLLLQLFYLYDVTASSKKWTLSTNSITISDIMDHPPIHLRRREKSEV</sequence>
<dbReference type="AlphaFoldDB" id="A0A0W0GAG3"/>
<dbReference type="InterPro" id="IPR002403">
    <property type="entry name" value="Cyt_P450_E_grp-IV"/>
</dbReference>
<keyword evidence="3 6" id="KW-0349">Heme</keyword>
<dbReference type="eggNOG" id="KOG0684">
    <property type="taxonomic scope" value="Eukaryota"/>
</dbReference>
<dbReference type="InterPro" id="IPR036396">
    <property type="entry name" value="Cyt_P450_sf"/>
</dbReference>
<dbReference type="PANTHER" id="PTHR24304">
    <property type="entry name" value="CYTOCHROME P450 FAMILY 7"/>
    <property type="match status" value="1"/>
</dbReference>
<evidence type="ECO:0000256" key="1">
    <source>
        <dbReference type="ARBA" id="ARBA00001971"/>
    </source>
</evidence>
<accession>A0A0W0GAG3</accession>
<evidence type="ECO:0000313" key="7">
    <source>
        <dbReference type="EMBL" id="KTB45561.1"/>
    </source>
</evidence>
<evidence type="ECO:0008006" key="9">
    <source>
        <dbReference type="Google" id="ProtNLM"/>
    </source>
</evidence>
<comment type="caution">
    <text evidence="7">The sequence shown here is derived from an EMBL/GenBank/DDBJ whole genome shotgun (WGS) entry which is preliminary data.</text>
</comment>